<organism evidence="1 2">
    <name type="scientific">Acinetobacter tianfuensis</name>
    <dbReference type="NCBI Taxonomy" id="2419603"/>
    <lineage>
        <taxon>Bacteria</taxon>
        <taxon>Pseudomonadati</taxon>
        <taxon>Pseudomonadota</taxon>
        <taxon>Gammaproteobacteria</taxon>
        <taxon>Moraxellales</taxon>
        <taxon>Moraxellaceae</taxon>
        <taxon>Acinetobacter</taxon>
    </lineage>
</organism>
<protein>
    <submittedName>
        <fullName evidence="1">Uncharacterized protein</fullName>
    </submittedName>
</protein>
<dbReference type="AlphaFoldDB" id="A0A3A8ETM8"/>
<evidence type="ECO:0000313" key="1">
    <source>
        <dbReference type="EMBL" id="RKG31753.1"/>
    </source>
</evidence>
<sequence length="66" mass="7707">MLLFLWADNEKIYAALSALQLSGQLIRQVRFMQNVQSISLKSIIHNIYCDFHKIKFKLEQALIAKI</sequence>
<name>A0A3A8ETM8_9GAMM</name>
<comment type="caution">
    <text evidence="1">The sequence shown here is derived from an EMBL/GenBank/DDBJ whole genome shotgun (WGS) entry which is preliminary data.</text>
</comment>
<dbReference type="EMBL" id="RAXV01000013">
    <property type="protein sequence ID" value="RKG31753.1"/>
    <property type="molecule type" value="Genomic_DNA"/>
</dbReference>
<gene>
    <name evidence="1" type="ORF">D7V32_07490</name>
</gene>
<accession>A0A3A8ETM8</accession>
<reference evidence="1 2" key="1">
    <citation type="submission" date="2018-09" db="EMBL/GenBank/DDBJ databases">
        <title>The draft genome of Acinetobacter spp. strains.</title>
        <authorList>
            <person name="Qin J."/>
            <person name="Feng Y."/>
            <person name="Zong Z."/>
        </authorList>
    </citation>
    <scope>NUCLEOTIDE SEQUENCE [LARGE SCALE GENOMIC DNA]</scope>
    <source>
        <strain evidence="1 2">WCHAc060012</strain>
    </source>
</reference>
<dbReference type="Proteomes" id="UP000282388">
    <property type="component" value="Unassembled WGS sequence"/>
</dbReference>
<evidence type="ECO:0000313" key="2">
    <source>
        <dbReference type="Proteomes" id="UP000282388"/>
    </source>
</evidence>
<keyword evidence="2" id="KW-1185">Reference proteome</keyword>
<proteinExistence type="predicted"/>